<evidence type="ECO:0000256" key="1">
    <source>
        <dbReference type="ARBA" id="ARBA00022723"/>
    </source>
</evidence>
<evidence type="ECO:0000256" key="3">
    <source>
        <dbReference type="ARBA" id="ARBA00022837"/>
    </source>
</evidence>
<feature type="chain" id="PRO_5043932110" description="Fibrinogen C-terminal domain-containing protein" evidence="5">
    <location>
        <begin position="17"/>
        <end position="335"/>
    </location>
</feature>
<dbReference type="PANTHER" id="PTHR16146:SF46">
    <property type="entry name" value="INTELECTIN-1A-RELATED"/>
    <property type="match status" value="1"/>
</dbReference>
<comment type="caution">
    <text evidence="7">The sequence shown here is derived from an EMBL/GenBank/DDBJ whole genome shotgun (WGS) entry which is preliminary data.</text>
</comment>
<name>A0AAV2ZFI3_PYXAD</name>
<reference evidence="7" key="1">
    <citation type="thesis" date="2020" institute="ProQuest LLC" country="789 East Eisenhower Parkway, Ann Arbor, MI, USA">
        <title>Comparative Genomics and Chromosome Evolution.</title>
        <authorList>
            <person name="Mudd A.B."/>
        </authorList>
    </citation>
    <scope>NUCLEOTIDE SEQUENCE</scope>
    <source>
        <strain evidence="7">1538</strain>
        <tissue evidence="7">Blood</tissue>
    </source>
</reference>
<dbReference type="AlphaFoldDB" id="A0AAV2ZFI3"/>
<dbReference type="GO" id="GO:0046872">
    <property type="term" value="F:metal ion binding"/>
    <property type="evidence" value="ECO:0007669"/>
    <property type="project" value="UniProtKB-KW"/>
</dbReference>
<dbReference type="Proteomes" id="UP001181693">
    <property type="component" value="Unassembled WGS sequence"/>
</dbReference>
<gene>
    <name evidence="7" type="ORF">GDO54_004467</name>
</gene>
<dbReference type="GO" id="GO:0005615">
    <property type="term" value="C:extracellular space"/>
    <property type="evidence" value="ECO:0007669"/>
    <property type="project" value="TreeGrafter"/>
</dbReference>
<dbReference type="PANTHER" id="PTHR16146">
    <property type="entry name" value="INTELECTIN"/>
    <property type="match status" value="1"/>
</dbReference>
<evidence type="ECO:0000313" key="8">
    <source>
        <dbReference type="Proteomes" id="UP001181693"/>
    </source>
</evidence>
<protein>
    <recommendedName>
        <fullName evidence="6">Fibrinogen C-terminal domain-containing protein</fullName>
    </recommendedName>
</protein>
<proteinExistence type="predicted"/>
<keyword evidence="1" id="KW-0479">Metal-binding</keyword>
<feature type="domain" description="Fibrinogen C-terminal" evidence="6">
    <location>
        <begin position="54"/>
        <end position="104"/>
    </location>
</feature>
<evidence type="ECO:0000256" key="2">
    <source>
        <dbReference type="ARBA" id="ARBA00022734"/>
    </source>
</evidence>
<evidence type="ECO:0000256" key="5">
    <source>
        <dbReference type="SAM" id="SignalP"/>
    </source>
</evidence>
<dbReference type="PROSITE" id="PS51406">
    <property type="entry name" value="FIBRINOGEN_C_2"/>
    <property type="match status" value="1"/>
</dbReference>
<dbReference type="Gene3D" id="3.90.215.10">
    <property type="entry name" value="Gamma Fibrinogen, chain A, domain 1"/>
    <property type="match status" value="1"/>
</dbReference>
<accession>A0AAV2ZFI3</accession>
<keyword evidence="8" id="KW-1185">Reference proteome</keyword>
<dbReference type="SUPFAM" id="SSF56496">
    <property type="entry name" value="Fibrinogen C-terminal domain-like"/>
    <property type="match status" value="1"/>
</dbReference>
<dbReference type="GO" id="GO:0070492">
    <property type="term" value="F:oligosaccharide binding"/>
    <property type="evidence" value="ECO:0007669"/>
    <property type="project" value="TreeGrafter"/>
</dbReference>
<keyword evidence="3" id="KW-0106">Calcium</keyword>
<keyword evidence="2" id="KW-0430">Lectin</keyword>
<dbReference type="InterPro" id="IPR014716">
    <property type="entry name" value="Fibrinogen_a/b/g_C_1"/>
</dbReference>
<keyword evidence="4" id="KW-1015">Disulfide bond</keyword>
<dbReference type="Pfam" id="PF00147">
    <property type="entry name" value="Fibrinogen_C"/>
    <property type="match status" value="1"/>
</dbReference>
<organism evidence="7 8">
    <name type="scientific">Pyxicephalus adspersus</name>
    <name type="common">African bullfrog</name>
    <dbReference type="NCBI Taxonomy" id="30357"/>
    <lineage>
        <taxon>Eukaryota</taxon>
        <taxon>Metazoa</taxon>
        <taxon>Chordata</taxon>
        <taxon>Craniata</taxon>
        <taxon>Vertebrata</taxon>
        <taxon>Euteleostomi</taxon>
        <taxon>Amphibia</taxon>
        <taxon>Batrachia</taxon>
        <taxon>Anura</taxon>
        <taxon>Neobatrachia</taxon>
        <taxon>Ranoidea</taxon>
        <taxon>Pyxicephalidae</taxon>
        <taxon>Pyxicephalinae</taxon>
        <taxon>Pyxicephalus</taxon>
    </lineage>
</organism>
<dbReference type="NCBIfam" id="NF040941">
    <property type="entry name" value="GGGWT_bact"/>
    <property type="match status" value="1"/>
</dbReference>
<dbReference type="InterPro" id="IPR036056">
    <property type="entry name" value="Fibrinogen-like_C"/>
</dbReference>
<dbReference type="InterPro" id="IPR002181">
    <property type="entry name" value="Fibrinogen_a/b/g_C_dom"/>
</dbReference>
<keyword evidence="5" id="KW-0732">Signal</keyword>
<feature type="signal peptide" evidence="5">
    <location>
        <begin position="1"/>
        <end position="16"/>
    </location>
</feature>
<evidence type="ECO:0000256" key="4">
    <source>
        <dbReference type="ARBA" id="ARBA00023157"/>
    </source>
</evidence>
<dbReference type="EMBL" id="DYDO01000012">
    <property type="protein sequence ID" value="DBA15224.1"/>
    <property type="molecule type" value="Genomic_DNA"/>
</dbReference>
<evidence type="ECO:0000313" key="7">
    <source>
        <dbReference type="EMBL" id="DBA15224.1"/>
    </source>
</evidence>
<sequence>MLVHTLLVLSLALASANKCEQAPLSEKKQSILNLLACWNDDTANNIIPDSGYPTGSDYGYRSCKEIKSSDKYAKDGIYTLTTEDGVNYQTFCDMTTSGGGWTLVASVHENNLNGKCTPGDRWSSQQGNNQNNPAGEGNWANYATFGLPDGATSDDYKNPGYYDITAKDLGLWHVPNNTPLSQWRNSSLLRYRTENSFFNQEGGNLFQLYKKYPLVYNIGACLAHNGPAVPVVYDFGSVEKTTSYYSPLGAKEFTAGYVQFRAINGERAPLALCPGVKVTGCNVEHHCIGGGGYMPEGSPRQCGDFAAFDWDGYGTRNGWSSSKDITEAAVFLFYR</sequence>
<evidence type="ECO:0000259" key="6">
    <source>
        <dbReference type="PROSITE" id="PS51406"/>
    </source>
</evidence>